<reference evidence="2" key="1">
    <citation type="submission" date="2020-05" db="UniProtKB">
        <authorList>
            <consortium name="EnsemblMetazoa"/>
        </authorList>
    </citation>
    <scope>IDENTIFICATION</scope>
    <source>
        <strain evidence="2">BB02</strain>
    </source>
</reference>
<evidence type="ECO:0000313" key="3">
    <source>
        <dbReference type="Proteomes" id="UP000076420"/>
    </source>
</evidence>
<dbReference type="EnsemblMetazoa" id="BGLB029774-RA">
    <property type="protein sequence ID" value="BGLB029774-PA"/>
    <property type="gene ID" value="BGLB029774"/>
</dbReference>
<evidence type="ECO:0000313" key="2">
    <source>
        <dbReference type="EnsemblMetazoa" id="BGLB029774-PA"/>
    </source>
</evidence>
<organism evidence="2 3">
    <name type="scientific">Biomphalaria glabrata</name>
    <name type="common">Bloodfluke planorb</name>
    <name type="synonym">Freshwater snail</name>
    <dbReference type="NCBI Taxonomy" id="6526"/>
    <lineage>
        <taxon>Eukaryota</taxon>
        <taxon>Metazoa</taxon>
        <taxon>Spiralia</taxon>
        <taxon>Lophotrochozoa</taxon>
        <taxon>Mollusca</taxon>
        <taxon>Gastropoda</taxon>
        <taxon>Heterobranchia</taxon>
        <taxon>Euthyneura</taxon>
        <taxon>Panpulmonata</taxon>
        <taxon>Hygrophila</taxon>
        <taxon>Lymnaeoidea</taxon>
        <taxon>Planorbidae</taxon>
        <taxon>Biomphalaria</taxon>
    </lineage>
</organism>
<feature type="compositionally biased region" description="Polar residues" evidence="1">
    <location>
        <begin position="133"/>
        <end position="165"/>
    </location>
</feature>
<dbReference type="VEuPathDB" id="VectorBase:BGLAX_047663"/>
<name>A0A2C9LDD4_BIOGL</name>
<feature type="region of interest" description="Disordered" evidence="1">
    <location>
        <begin position="113"/>
        <end position="165"/>
    </location>
</feature>
<feature type="region of interest" description="Disordered" evidence="1">
    <location>
        <begin position="223"/>
        <end position="245"/>
    </location>
</feature>
<sequence length="608" mass="67336">MNLTKNKVEPVAETNNSDSINDVLTGDTVQNEASVNNNRGIQPIADSSVTSAAATQIVTTTLEPNTSSSLKIHATQADDASKIQTSMSTKPQDQVSITSTDFTKALSGGVSTAPMTEISVRPNEDVASKNLDSKTVQEPQPKSLSQDTSTPNLYNTGKSSSETTETINHVVTPRESHGTQLSQGNRSFALVDKEKAITNQVNVTRPAFQNQKDNQINKQTSTLDVADTSRKQSKIQPSYENAESDPAMKKVVDEYNGRHRALLAANSNSLVWKDKKGNLFTTSDSNISKNTSKLSDVLDAFNFNRPELMIRLLGTPDQDKSSLYGNRELPDLEYCVSYTGKGGIIILPQPLRRRLVQLVDDIGAWIVSDYEGTDIIESTNQPYVLPKQLKPKFYSDNALWPPSFTYSSVRLAYTRRSKNRVQQSTVGNDDSFFESVIVSNGDIRTIRELLELVRQDKSSQPRRFNVILLKGSGGLADILASAQDEKWSCNDVNNELKKLEESEEESFEDSDDENFNSREQVKQHSNAGSVIKNVILSEQDYKTLCAITSVFEPDLTLADYGLGRTILLSILKVYPEKKWKLLKLCVQLGCFDVAKKYVLQDKTSVSTV</sequence>
<feature type="region of interest" description="Disordered" evidence="1">
    <location>
        <begin position="1"/>
        <end position="23"/>
    </location>
</feature>
<dbReference type="AlphaFoldDB" id="A0A2C9LDD4"/>
<feature type="compositionally biased region" description="Basic and acidic residues" evidence="1">
    <location>
        <begin position="1"/>
        <end position="10"/>
    </location>
</feature>
<feature type="compositionally biased region" description="Polar residues" evidence="1">
    <location>
        <begin position="13"/>
        <end position="23"/>
    </location>
</feature>
<feature type="region of interest" description="Disordered" evidence="1">
    <location>
        <begin position="500"/>
        <end position="521"/>
    </location>
</feature>
<gene>
    <name evidence="2" type="primary">106054885</name>
</gene>
<protein>
    <submittedName>
        <fullName evidence="2">Uncharacterized protein</fullName>
    </submittedName>
</protein>
<evidence type="ECO:0000256" key="1">
    <source>
        <dbReference type="SAM" id="MobiDB-lite"/>
    </source>
</evidence>
<proteinExistence type="predicted"/>
<dbReference type="KEGG" id="bgt:106054885"/>
<feature type="compositionally biased region" description="Acidic residues" evidence="1">
    <location>
        <begin position="501"/>
        <end position="514"/>
    </location>
</feature>
<dbReference type="VEuPathDB" id="VectorBase:BGLB029774"/>
<dbReference type="Proteomes" id="UP000076420">
    <property type="component" value="Unassembled WGS sequence"/>
</dbReference>
<accession>A0A2C9LDD4</accession>